<dbReference type="InterPro" id="IPR001584">
    <property type="entry name" value="Integrase_cat-core"/>
</dbReference>
<sequence length="284" mass="32650">MMRYNPTAMYVPGKQLIIADTLSKHPQATVTQEISELTNEIEAYEKAIHESWPISPTKLDMVKQQTLQDAELQMVQNYVMSGWPKYAAKVPNKVKDYYTSRQHLTVSKGLVLYGDRIVVPRMMRSEMLQRIHDGHQGIVKCRERARCSVWWPGVSKHIQDAVSTCKDCQESKPIQKREPLITTPLPSCPWKRVAADICELNKQNLLVVVDYFSRYIEIAYLNDMSGETTRAKLKNIFARWGCPNELVTDNGPQFSGRAFVQFSKEYDFRHITSSPHYPQANGHT</sequence>
<dbReference type="Pfam" id="PF00665">
    <property type="entry name" value="rve"/>
    <property type="match status" value="1"/>
</dbReference>
<accession>A0AAW1ELQ5</accession>
<dbReference type="InterPro" id="IPR041588">
    <property type="entry name" value="Integrase_H2C2"/>
</dbReference>
<dbReference type="SUPFAM" id="SSF53098">
    <property type="entry name" value="Ribonuclease H-like"/>
    <property type="match status" value="1"/>
</dbReference>
<dbReference type="PANTHER" id="PTHR37984">
    <property type="entry name" value="PROTEIN CBG26694"/>
    <property type="match status" value="1"/>
</dbReference>
<proteinExistence type="predicted"/>
<reference evidence="3 4" key="1">
    <citation type="journal article" date="2024" name="Genome Biol. Evol.">
        <title>Chromosome-level genome assembly of the viviparous eelpout Zoarces viviparus.</title>
        <authorList>
            <person name="Fuhrmann N."/>
            <person name="Brasseur M.V."/>
            <person name="Bakowski C.E."/>
            <person name="Podsiadlowski L."/>
            <person name="Prost S."/>
            <person name="Krehenwinkel H."/>
            <person name="Mayer C."/>
        </authorList>
    </citation>
    <scope>NUCLEOTIDE SEQUENCE [LARGE SCALE GENOMIC DNA]</scope>
    <source>
        <strain evidence="3">NO-MEL_2022_Ind0_liver</strain>
    </source>
</reference>
<dbReference type="Pfam" id="PF17921">
    <property type="entry name" value="Integrase_H2C2"/>
    <property type="match status" value="1"/>
</dbReference>
<dbReference type="CDD" id="cd00590">
    <property type="entry name" value="RRM_SF"/>
    <property type="match status" value="1"/>
</dbReference>
<dbReference type="InterPro" id="IPR012337">
    <property type="entry name" value="RNaseH-like_sf"/>
</dbReference>
<evidence type="ECO:0000259" key="2">
    <source>
        <dbReference type="PROSITE" id="PS50994"/>
    </source>
</evidence>
<dbReference type="EMBL" id="JBCEZU010000221">
    <property type="protein sequence ID" value="KAK9523111.1"/>
    <property type="molecule type" value="Genomic_DNA"/>
</dbReference>
<dbReference type="GO" id="GO:0003676">
    <property type="term" value="F:nucleic acid binding"/>
    <property type="evidence" value="ECO:0007669"/>
    <property type="project" value="InterPro"/>
</dbReference>
<gene>
    <name evidence="3" type="ORF">VZT92_019532</name>
</gene>
<organism evidence="3 4">
    <name type="scientific">Zoarces viviparus</name>
    <name type="common">Viviparous eelpout</name>
    <name type="synonym">Blennius viviparus</name>
    <dbReference type="NCBI Taxonomy" id="48416"/>
    <lineage>
        <taxon>Eukaryota</taxon>
        <taxon>Metazoa</taxon>
        <taxon>Chordata</taxon>
        <taxon>Craniata</taxon>
        <taxon>Vertebrata</taxon>
        <taxon>Euteleostomi</taxon>
        <taxon>Actinopterygii</taxon>
        <taxon>Neopterygii</taxon>
        <taxon>Teleostei</taxon>
        <taxon>Neoteleostei</taxon>
        <taxon>Acanthomorphata</taxon>
        <taxon>Eupercaria</taxon>
        <taxon>Perciformes</taxon>
        <taxon>Cottioidei</taxon>
        <taxon>Zoarcales</taxon>
        <taxon>Zoarcidae</taxon>
        <taxon>Zoarcinae</taxon>
        <taxon>Zoarces</taxon>
    </lineage>
</organism>
<feature type="domain" description="Integrase catalytic" evidence="2">
    <location>
        <begin position="185"/>
        <end position="284"/>
    </location>
</feature>
<dbReference type="PANTHER" id="PTHR37984:SF9">
    <property type="entry name" value="INTEGRASE CATALYTIC DOMAIN-CONTAINING PROTEIN"/>
    <property type="match status" value="1"/>
</dbReference>
<dbReference type="Gene3D" id="3.30.420.10">
    <property type="entry name" value="Ribonuclease H-like superfamily/Ribonuclease H"/>
    <property type="match status" value="1"/>
</dbReference>
<evidence type="ECO:0000256" key="1">
    <source>
        <dbReference type="ARBA" id="ARBA00039658"/>
    </source>
</evidence>
<dbReference type="Proteomes" id="UP001488805">
    <property type="component" value="Unassembled WGS sequence"/>
</dbReference>
<dbReference type="Gene3D" id="1.10.340.70">
    <property type="match status" value="1"/>
</dbReference>
<dbReference type="PROSITE" id="PS50994">
    <property type="entry name" value="INTEGRASE"/>
    <property type="match status" value="1"/>
</dbReference>
<dbReference type="GO" id="GO:0015074">
    <property type="term" value="P:DNA integration"/>
    <property type="evidence" value="ECO:0007669"/>
    <property type="project" value="InterPro"/>
</dbReference>
<keyword evidence="4" id="KW-1185">Reference proteome</keyword>
<evidence type="ECO:0000313" key="4">
    <source>
        <dbReference type="Proteomes" id="UP001488805"/>
    </source>
</evidence>
<dbReference type="InterPro" id="IPR036397">
    <property type="entry name" value="RNaseH_sf"/>
</dbReference>
<name>A0AAW1ELQ5_ZOAVI</name>
<dbReference type="AlphaFoldDB" id="A0AAW1ELQ5"/>
<evidence type="ECO:0000313" key="3">
    <source>
        <dbReference type="EMBL" id="KAK9523111.1"/>
    </source>
</evidence>
<dbReference type="InterPro" id="IPR050951">
    <property type="entry name" value="Retrovirus_Pol_polyprotein"/>
</dbReference>
<dbReference type="FunFam" id="1.10.340.70:FF:000003">
    <property type="entry name" value="Protein CBG25708"/>
    <property type="match status" value="1"/>
</dbReference>
<comment type="caution">
    <text evidence="3">The sequence shown here is derived from an EMBL/GenBank/DDBJ whole genome shotgun (WGS) entry which is preliminary data.</text>
</comment>
<protein>
    <recommendedName>
        <fullName evidence="1">Gypsy retrotransposon integrase-like protein 1</fullName>
    </recommendedName>
</protein>